<dbReference type="STRING" id="204536.SULAZ_0099"/>
<protein>
    <recommendedName>
        <fullName evidence="4">phosphoglycolate phosphatase</fullName>
        <ecNumber evidence="4">3.1.3.18</ecNumber>
    </recommendedName>
</protein>
<dbReference type="Proteomes" id="UP000001369">
    <property type="component" value="Chromosome"/>
</dbReference>
<dbReference type="GO" id="GO:0008967">
    <property type="term" value="F:phosphoglycolate phosphatase activity"/>
    <property type="evidence" value="ECO:0007669"/>
    <property type="project" value="UniProtKB-EC"/>
</dbReference>
<reference evidence="5 6" key="1">
    <citation type="journal article" date="2009" name="J. Bacteriol.">
        <title>Complete and draft genome sequences of six members of the Aquificales.</title>
        <authorList>
            <person name="Reysenbach A.L."/>
            <person name="Hamamura N."/>
            <person name="Podar M."/>
            <person name="Griffiths E."/>
            <person name="Ferreira S."/>
            <person name="Hochstein R."/>
            <person name="Heidelberg J."/>
            <person name="Johnson J."/>
            <person name="Mead D."/>
            <person name="Pohorille A."/>
            <person name="Sarmiento M."/>
            <person name="Schweighofer K."/>
            <person name="Seshadri R."/>
            <person name="Voytek M.A."/>
        </authorList>
    </citation>
    <scope>NUCLEOTIDE SEQUENCE [LARGE SCALE GENOMIC DNA]</scope>
    <source>
        <strain evidence="6">Az-Fu1 / DSM 15241 / OCM 825</strain>
    </source>
</reference>
<sequence>MIVIFDVDGVLIDVSKSYHYSIKDTVDFFSKKDHNIEDLLDIKLSFGINNDWDASLAGILYALSNKDLQTFKNIFKPYSTKLEDFYRFAKEYDIKLPDYKELVEYFENKYRQHRDKESLIIPHEILAAVREKSDVMGVITGRPFLDLDYTFKLFDLYKYFDLIITEDDIPQPHLRKPSSYPMKLFFKKFEYKNPTYYIGDTLADYLMVYNYNKEEGKNVEFILLENNHNSNLPSKIKVKDPQKLLEVIR</sequence>
<dbReference type="Gene3D" id="1.10.150.240">
    <property type="entry name" value="Putative phosphatase, domain 2"/>
    <property type="match status" value="1"/>
</dbReference>
<comment type="catalytic activity">
    <reaction evidence="1">
        <text>2-phosphoglycolate + H2O = glycolate + phosphate</text>
        <dbReference type="Rhea" id="RHEA:14369"/>
        <dbReference type="ChEBI" id="CHEBI:15377"/>
        <dbReference type="ChEBI" id="CHEBI:29805"/>
        <dbReference type="ChEBI" id="CHEBI:43474"/>
        <dbReference type="ChEBI" id="CHEBI:58033"/>
        <dbReference type="EC" id="3.1.3.18"/>
    </reaction>
</comment>
<keyword evidence="6" id="KW-1185">Reference proteome</keyword>
<dbReference type="HOGENOM" id="CLU_082635_0_0_0"/>
<evidence type="ECO:0000313" key="6">
    <source>
        <dbReference type="Proteomes" id="UP000001369"/>
    </source>
</evidence>
<dbReference type="RefSeq" id="WP_012675067.1">
    <property type="nucleotide sequence ID" value="NC_012438.1"/>
</dbReference>
<dbReference type="AlphaFoldDB" id="C1DXI4"/>
<dbReference type="InterPro" id="IPR050155">
    <property type="entry name" value="HAD-like_hydrolase_sf"/>
</dbReference>
<dbReference type="OrthoDB" id="9807630at2"/>
<dbReference type="Pfam" id="PF00702">
    <property type="entry name" value="Hydrolase"/>
    <property type="match status" value="1"/>
</dbReference>
<evidence type="ECO:0000313" key="5">
    <source>
        <dbReference type="EMBL" id="ACN99759.1"/>
    </source>
</evidence>
<dbReference type="PANTHER" id="PTHR43434">
    <property type="entry name" value="PHOSPHOGLYCOLATE PHOSPHATASE"/>
    <property type="match status" value="1"/>
</dbReference>
<dbReference type="GO" id="GO:0006281">
    <property type="term" value="P:DNA repair"/>
    <property type="evidence" value="ECO:0007669"/>
    <property type="project" value="TreeGrafter"/>
</dbReference>
<dbReference type="EC" id="3.1.3.18" evidence="4"/>
<dbReference type="PANTHER" id="PTHR43434:SF1">
    <property type="entry name" value="PHOSPHOGLYCOLATE PHOSPHATASE"/>
    <property type="match status" value="1"/>
</dbReference>
<evidence type="ECO:0000256" key="4">
    <source>
        <dbReference type="ARBA" id="ARBA00013078"/>
    </source>
</evidence>
<name>C1DXI4_SULAA</name>
<dbReference type="SFLD" id="SFLDG01129">
    <property type="entry name" value="C1.5:_HAD__Beta-PGM__Phosphata"/>
    <property type="match status" value="1"/>
</dbReference>
<dbReference type="InterPro" id="IPR036412">
    <property type="entry name" value="HAD-like_sf"/>
</dbReference>
<evidence type="ECO:0000256" key="1">
    <source>
        <dbReference type="ARBA" id="ARBA00000830"/>
    </source>
</evidence>
<dbReference type="eggNOG" id="COG0546">
    <property type="taxonomic scope" value="Bacteria"/>
</dbReference>
<dbReference type="SFLD" id="SFLDS00003">
    <property type="entry name" value="Haloacid_Dehalogenase"/>
    <property type="match status" value="1"/>
</dbReference>
<evidence type="ECO:0000256" key="2">
    <source>
        <dbReference type="ARBA" id="ARBA00004818"/>
    </source>
</evidence>
<dbReference type="EMBL" id="CP001229">
    <property type="protein sequence ID" value="ACN99759.1"/>
    <property type="molecule type" value="Genomic_DNA"/>
</dbReference>
<comment type="similarity">
    <text evidence="3">Belongs to the HAD-like hydrolase superfamily. CbbY/CbbZ/Gph/YieH family.</text>
</comment>
<evidence type="ECO:0000256" key="3">
    <source>
        <dbReference type="ARBA" id="ARBA00006171"/>
    </source>
</evidence>
<dbReference type="CDD" id="cd01427">
    <property type="entry name" value="HAD_like"/>
    <property type="match status" value="1"/>
</dbReference>
<organism evidence="5 6">
    <name type="scientific">Sulfurihydrogenibium azorense (strain DSM 15241 / OCM 825 / Az-Fu1)</name>
    <dbReference type="NCBI Taxonomy" id="204536"/>
    <lineage>
        <taxon>Bacteria</taxon>
        <taxon>Pseudomonadati</taxon>
        <taxon>Aquificota</taxon>
        <taxon>Aquificia</taxon>
        <taxon>Aquificales</taxon>
        <taxon>Hydrogenothermaceae</taxon>
        <taxon>Sulfurihydrogenibium</taxon>
    </lineage>
</organism>
<comment type="pathway">
    <text evidence="2">Organic acid metabolism; glycolate biosynthesis; glycolate from 2-phosphoglycolate: step 1/1.</text>
</comment>
<gene>
    <name evidence="5" type="ordered locus">SULAZ_0099</name>
</gene>
<dbReference type="SUPFAM" id="SSF56784">
    <property type="entry name" value="HAD-like"/>
    <property type="match status" value="1"/>
</dbReference>
<dbReference type="Gene3D" id="3.40.50.1000">
    <property type="entry name" value="HAD superfamily/HAD-like"/>
    <property type="match status" value="1"/>
</dbReference>
<dbReference type="KEGG" id="saf:SULAZ_0099"/>
<accession>C1DXI4</accession>
<proteinExistence type="inferred from homology"/>
<dbReference type="InterPro" id="IPR023214">
    <property type="entry name" value="HAD_sf"/>
</dbReference>
<dbReference type="InterPro" id="IPR023198">
    <property type="entry name" value="PGP-like_dom2"/>
</dbReference>